<organism evidence="1 2">
    <name type="scientific">Oesophagostomum dentatum</name>
    <name type="common">Nodular worm</name>
    <dbReference type="NCBI Taxonomy" id="61180"/>
    <lineage>
        <taxon>Eukaryota</taxon>
        <taxon>Metazoa</taxon>
        <taxon>Ecdysozoa</taxon>
        <taxon>Nematoda</taxon>
        <taxon>Chromadorea</taxon>
        <taxon>Rhabditida</taxon>
        <taxon>Rhabditina</taxon>
        <taxon>Rhabditomorpha</taxon>
        <taxon>Strongyloidea</taxon>
        <taxon>Strongylidae</taxon>
        <taxon>Oesophagostomum</taxon>
    </lineage>
</organism>
<name>A0A0B1SZH6_OESDE</name>
<sequence>MQFEKNVGVHLLYDNARSHVASENRRTWMASSCPLTILSEHRTIQLSFVPAKHYLRGKSSTSTTTSWQSRGIFALQSPEFLVKDINDMPFRWAKVIDLSGDYVVEKPKKSEEEQKKQVYAVIAVIFRQKVLLKRGTLQQIHKLLPHLTKKRKRVAIEPVMDLPLDKQ</sequence>
<keyword evidence="2" id="KW-1185">Reference proteome</keyword>
<protein>
    <submittedName>
        <fullName evidence="1">Uncharacterized protein</fullName>
    </submittedName>
</protein>
<dbReference type="EMBL" id="KN552806">
    <property type="protein sequence ID" value="KHJ90653.1"/>
    <property type="molecule type" value="Genomic_DNA"/>
</dbReference>
<proteinExistence type="predicted"/>
<evidence type="ECO:0000313" key="1">
    <source>
        <dbReference type="EMBL" id="KHJ90653.1"/>
    </source>
</evidence>
<accession>A0A0B1SZH6</accession>
<evidence type="ECO:0000313" key="2">
    <source>
        <dbReference type="Proteomes" id="UP000053660"/>
    </source>
</evidence>
<dbReference type="AlphaFoldDB" id="A0A0B1SZH6"/>
<gene>
    <name evidence="1" type="ORF">OESDEN_09500</name>
</gene>
<reference evidence="1 2" key="1">
    <citation type="submission" date="2014-03" db="EMBL/GenBank/DDBJ databases">
        <title>Draft genome of the hookworm Oesophagostomum dentatum.</title>
        <authorList>
            <person name="Mitreva M."/>
        </authorList>
    </citation>
    <scope>NUCLEOTIDE SEQUENCE [LARGE SCALE GENOMIC DNA]</scope>
    <source>
        <strain evidence="1 2">OD-Hann</strain>
    </source>
</reference>
<dbReference type="Proteomes" id="UP000053660">
    <property type="component" value="Unassembled WGS sequence"/>
</dbReference>